<accession>A0A3P7LMD4</accession>
<reference evidence="2 3" key="1">
    <citation type="submission" date="2018-11" db="EMBL/GenBank/DDBJ databases">
        <authorList>
            <consortium name="Pathogen Informatics"/>
        </authorList>
    </citation>
    <scope>NUCLEOTIDE SEQUENCE [LARGE SCALE GENOMIC DNA]</scope>
</reference>
<evidence type="ECO:0000313" key="2">
    <source>
        <dbReference type="EMBL" id="VDM83685.1"/>
    </source>
</evidence>
<feature type="region of interest" description="Disordered" evidence="1">
    <location>
        <begin position="1"/>
        <end position="24"/>
    </location>
</feature>
<name>A0A3P7LMD4_STRVU</name>
<dbReference type="OrthoDB" id="5846518at2759"/>
<evidence type="ECO:0000313" key="3">
    <source>
        <dbReference type="Proteomes" id="UP000270094"/>
    </source>
</evidence>
<sequence>MVHPQPHKSPSPEPSLAKVKEAMKDDAGTAACTILSIEPEGATRDIEQELFLSEPPLFGVSPLNSAKIMEVPALTAPRAPPRPSRDRTSSVNYLKGQVARSQPVPTSTFSSTVVEFVHDVTLQHQSQAQMVEKVEWVELHSIEKGLK</sequence>
<gene>
    <name evidence="2" type="ORF">SVUK_LOCUS18683</name>
</gene>
<dbReference type="EMBL" id="UYYB01124627">
    <property type="protein sequence ID" value="VDM83685.1"/>
    <property type="molecule type" value="Genomic_DNA"/>
</dbReference>
<proteinExistence type="predicted"/>
<dbReference type="Proteomes" id="UP000270094">
    <property type="component" value="Unassembled WGS sequence"/>
</dbReference>
<keyword evidence="3" id="KW-1185">Reference proteome</keyword>
<dbReference type="AlphaFoldDB" id="A0A3P7LMD4"/>
<protein>
    <submittedName>
        <fullName evidence="2">Uncharacterized protein</fullName>
    </submittedName>
</protein>
<evidence type="ECO:0000256" key="1">
    <source>
        <dbReference type="SAM" id="MobiDB-lite"/>
    </source>
</evidence>
<organism evidence="2 3">
    <name type="scientific">Strongylus vulgaris</name>
    <name type="common">Blood worm</name>
    <dbReference type="NCBI Taxonomy" id="40348"/>
    <lineage>
        <taxon>Eukaryota</taxon>
        <taxon>Metazoa</taxon>
        <taxon>Ecdysozoa</taxon>
        <taxon>Nematoda</taxon>
        <taxon>Chromadorea</taxon>
        <taxon>Rhabditida</taxon>
        <taxon>Rhabditina</taxon>
        <taxon>Rhabditomorpha</taxon>
        <taxon>Strongyloidea</taxon>
        <taxon>Strongylidae</taxon>
        <taxon>Strongylus</taxon>
    </lineage>
</organism>